<dbReference type="InterPro" id="IPR013057">
    <property type="entry name" value="AA_transpt_TM"/>
</dbReference>
<evidence type="ECO:0000259" key="8">
    <source>
        <dbReference type="Pfam" id="PF01490"/>
    </source>
</evidence>
<dbReference type="Pfam" id="PF01490">
    <property type="entry name" value="Aa_trans"/>
    <property type="match status" value="1"/>
</dbReference>
<organism evidence="9 10">
    <name type="scientific">Leucosporidium creatinivorum</name>
    <dbReference type="NCBI Taxonomy" id="106004"/>
    <lineage>
        <taxon>Eukaryota</taxon>
        <taxon>Fungi</taxon>
        <taxon>Dikarya</taxon>
        <taxon>Basidiomycota</taxon>
        <taxon>Pucciniomycotina</taxon>
        <taxon>Microbotryomycetes</taxon>
        <taxon>Leucosporidiales</taxon>
        <taxon>Leucosporidium</taxon>
    </lineage>
</organism>
<dbReference type="GO" id="GO:0016020">
    <property type="term" value="C:membrane"/>
    <property type="evidence" value="ECO:0007669"/>
    <property type="project" value="UniProtKB-SubCell"/>
</dbReference>
<dbReference type="EMBL" id="MCGR01000009">
    <property type="protein sequence ID" value="ORY88583.1"/>
    <property type="molecule type" value="Genomic_DNA"/>
</dbReference>
<feature type="transmembrane region" description="Helical" evidence="7">
    <location>
        <begin position="161"/>
        <end position="182"/>
    </location>
</feature>
<dbReference type="PANTHER" id="PTHR22950">
    <property type="entry name" value="AMINO ACID TRANSPORTER"/>
    <property type="match status" value="1"/>
</dbReference>
<comment type="similarity">
    <text evidence="2">Belongs to the amino acid/polyamine transporter 2 family.</text>
</comment>
<evidence type="ECO:0000256" key="5">
    <source>
        <dbReference type="ARBA" id="ARBA00023136"/>
    </source>
</evidence>
<evidence type="ECO:0000256" key="7">
    <source>
        <dbReference type="SAM" id="Phobius"/>
    </source>
</evidence>
<evidence type="ECO:0000313" key="9">
    <source>
        <dbReference type="EMBL" id="ORY88583.1"/>
    </source>
</evidence>
<dbReference type="InParanoid" id="A0A1Y2FX01"/>
<feature type="transmembrane region" description="Helical" evidence="7">
    <location>
        <begin position="442"/>
        <end position="464"/>
    </location>
</feature>
<feature type="transmembrane region" description="Helical" evidence="7">
    <location>
        <begin position="274"/>
        <end position="296"/>
    </location>
</feature>
<feature type="transmembrane region" description="Helical" evidence="7">
    <location>
        <begin position="359"/>
        <end position="380"/>
    </location>
</feature>
<name>A0A1Y2FX01_9BASI</name>
<dbReference type="PANTHER" id="PTHR22950:SF683">
    <property type="entry name" value="AMINO ACID TRANSPORTER (EUROFUNG)"/>
    <property type="match status" value="1"/>
</dbReference>
<proteinExistence type="inferred from homology"/>
<keyword evidence="5 7" id="KW-0472">Membrane</keyword>
<dbReference type="AlphaFoldDB" id="A0A1Y2FX01"/>
<keyword evidence="10" id="KW-1185">Reference proteome</keyword>
<accession>A0A1Y2FX01</accession>
<dbReference type="STRING" id="106004.A0A1Y2FX01"/>
<feature type="domain" description="Amino acid transporter transmembrane" evidence="8">
    <location>
        <begin position="148"/>
        <end position="503"/>
    </location>
</feature>
<feature type="transmembrane region" description="Helical" evidence="7">
    <location>
        <begin position="246"/>
        <end position="268"/>
    </location>
</feature>
<keyword evidence="3 7" id="KW-0812">Transmembrane</keyword>
<keyword evidence="4 7" id="KW-1133">Transmembrane helix</keyword>
<evidence type="ECO:0000256" key="6">
    <source>
        <dbReference type="SAM" id="MobiDB-lite"/>
    </source>
</evidence>
<evidence type="ECO:0000256" key="1">
    <source>
        <dbReference type="ARBA" id="ARBA00004141"/>
    </source>
</evidence>
<evidence type="ECO:0000256" key="2">
    <source>
        <dbReference type="ARBA" id="ARBA00008066"/>
    </source>
</evidence>
<feature type="transmembrane region" description="Helical" evidence="7">
    <location>
        <begin position="484"/>
        <end position="503"/>
    </location>
</feature>
<feature type="transmembrane region" description="Helical" evidence="7">
    <location>
        <begin position="218"/>
        <end position="239"/>
    </location>
</feature>
<reference evidence="9 10" key="1">
    <citation type="submission" date="2016-07" db="EMBL/GenBank/DDBJ databases">
        <title>Pervasive Adenine N6-methylation of Active Genes in Fungi.</title>
        <authorList>
            <consortium name="DOE Joint Genome Institute"/>
            <person name="Mondo S.J."/>
            <person name="Dannebaum R.O."/>
            <person name="Kuo R.C."/>
            <person name="Labutti K."/>
            <person name="Haridas S."/>
            <person name="Kuo A."/>
            <person name="Salamov A."/>
            <person name="Ahrendt S.R."/>
            <person name="Lipzen A."/>
            <person name="Sullivan W."/>
            <person name="Andreopoulos W.B."/>
            <person name="Clum A."/>
            <person name="Lindquist E."/>
            <person name="Daum C."/>
            <person name="Ramamoorthy G.K."/>
            <person name="Gryganskyi A."/>
            <person name="Culley D."/>
            <person name="Magnuson J.K."/>
            <person name="James T.Y."/>
            <person name="O'Malley M.A."/>
            <person name="Stajich J.E."/>
            <person name="Spatafora J.W."/>
            <person name="Visel A."/>
            <person name="Grigoriev I.V."/>
        </authorList>
    </citation>
    <scope>NUCLEOTIDE SEQUENCE [LARGE SCALE GENOMIC DNA]</scope>
    <source>
        <strain evidence="9 10">62-1032</strain>
    </source>
</reference>
<dbReference type="GO" id="GO:0015179">
    <property type="term" value="F:L-amino acid transmembrane transporter activity"/>
    <property type="evidence" value="ECO:0007669"/>
    <property type="project" value="TreeGrafter"/>
</dbReference>
<gene>
    <name evidence="9" type="ORF">BCR35DRAFT_329829</name>
</gene>
<evidence type="ECO:0000256" key="4">
    <source>
        <dbReference type="ARBA" id="ARBA00022989"/>
    </source>
</evidence>
<feature type="transmembrane region" description="Helical" evidence="7">
    <location>
        <begin position="524"/>
        <end position="552"/>
    </location>
</feature>
<evidence type="ECO:0000313" key="10">
    <source>
        <dbReference type="Proteomes" id="UP000193467"/>
    </source>
</evidence>
<protein>
    <submittedName>
        <fullName evidence="9">Transmembrane amino acid transporter protein-domain-containing protein</fullName>
    </submittedName>
</protein>
<feature type="transmembrane region" description="Helical" evidence="7">
    <location>
        <begin position="400"/>
        <end position="421"/>
    </location>
</feature>
<dbReference type="Proteomes" id="UP000193467">
    <property type="component" value="Unassembled WGS sequence"/>
</dbReference>
<sequence length="569" mass="60221">MTAERGSASSPKTDLKRATPAAAQGSDGKQRNASSEIFETHGANYVVESSIFPAVGQSLLNTFITTQATRSNPADPPLSPLPPASSAAPVASFPSLRIMVFGGKGKKSPSEDEEVSINLQRADAQPEAVADGVFGVQEEGAPNYVNVGWIRAAILLMKAQIGLGVLGIPGVFSTIGLIPGLWSSFVVGRYKARHPEVHSIADVGYILAGRFGKEFLGAIYMAYMICIAGSGMLSVAISLNTLSEHGACTVVFVVVAAIAVFLLASIQTLDRVSFLGWIGLVSIMVSMLTLAIAVGVQDRPAAAPAAPAPWDKNFKLFGSPTFAEAGAALGTVTFAFGGTPAFFNVVAEMRNPSDFPKTVAMCQSYVTAVYAVIGIVVYYYCGDYVASPALGSAGPLLKKVCYGIAIPALIVGSVIYIHMPAKYLFVRFFRGSRHLASSTPQHWMGWLGSTLACTVIGFVIAEGIPVFSGLVGLGKFLELCFGEIGALFGTFMSLQVMGCMWLSDHNWGARNAERRKNKSFTYRFLVVWNYFLILGGSFITVAGTYGSIVGIINDYAGKSLTAFSCADNS</sequence>
<dbReference type="OrthoDB" id="40134at2759"/>
<evidence type="ECO:0000256" key="3">
    <source>
        <dbReference type="ARBA" id="ARBA00022692"/>
    </source>
</evidence>
<comment type="caution">
    <text evidence="9">The sequence shown here is derived from an EMBL/GenBank/DDBJ whole genome shotgun (WGS) entry which is preliminary data.</text>
</comment>
<comment type="subcellular location">
    <subcellularLocation>
        <location evidence="1">Membrane</location>
        <topology evidence="1">Multi-pass membrane protein</topology>
    </subcellularLocation>
</comment>
<feature type="region of interest" description="Disordered" evidence="6">
    <location>
        <begin position="1"/>
        <end position="36"/>
    </location>
</feature>